<dbReference type="Proteomes" id="UP001500929">
    <property type="component" value="Unassembled WGS sequence"/>
</dbReference>
<dbReference type="PANTHER" id="PTHR36930">
    <property type="entry name" value="METAL-SULFUR CLUSTER BIOSYNTHESIS PROTEINS YUAD-RELATED"/>
    <property type="match status" value="1"/>
</dbReference>
<dbReference type="PANTHER" id="PTHR36930:SF1">
    <property type="entry name" value="MOSC DOMAIN-CONTAINING PROTEIN"/>
    <property type="match status" value="1"/>
</dbReference>
<comment type="caution">
    <text evidence="2">The sequence shown here is derived from an EMBL/GenBank/DDBJ whole genome shotgun (WGS) entry which is preliminary data.</text>
</comment>
<dbReference type="SUPFAM" id="SSF50800">
    <property type="entry name" value="PK beta-barrel domain-like"/>
    <property type="match status" value="1"/>
</dbReference>
<proteinExistence type="predicted"/>
<reference evidence="2 3" key="1">
    <citation type="journal article" date="2019" name="Int. J. Syst. Evol. Microbiol.">
        <title>The Global Catalogue of Microorganisms (GCM) 10K type strain sequencing project: providing services to taxonomists for standard genome sequencing and annotation.</title>
        <authorList>
            <consortium name="The Broad Institute Genomics Platform"/>
            <consortium name="The Broad Institute Genome Sequencing Center for Infectious Disease"/>
            <person name="Wu L."/>
            <person name="Ma J."/>
        </authorList>
    </citation>
    <scope>NUCLEOTIDE SEQUENCE [LARGE SCALE GENOMIC DNA]</scope>
    <source>
        <strain evidence="2 3">JCM 16117</strain>
    </source>
</reference>
<dbReference type="InterPro" id="IPR052716">
    <property type="entry name" value="MOSC_domain"/>
</dbReference>
<organism evidence="2 3">
    <name type="scientific">Herbiconiux moechotypicola</name>
    <dbReference type="NCBI Taxonomy" id="637393"/>
    <lineage>
        <taxon>Bacteria</taxon>
        <taxon>Bacillati</taxon>
        <taxon>Actinomycetota</taxon>
        <taxon>Actinomycetes</taxon>
        <taxon>Micrococcales</taxon>
        <taxon>Microbacteriaceae</taxon>
        <taxon>Herbiconiux</taxon>
    </lineage>
</organism>
<name>A0ABN3D941_9MICO</name>
<dbReference type="EMBL" id="BAAAQY010000001">
    <property type="protein sequence ID" value="GAA2224632.1"/>
    <property type="molecule type" value="Genomic_DNA"/>
</dbReference>
<keyword evidence="3" id="KW-1185">Reference proteome</keyword>
<dbReference type="Pfam" id="PF03473">
    <property type="entry name" value="MOSC"/>
    <property type="match status" value="1"/>
</dbReference>
<evidence type="ECO:0000313" key="3">
    <source>
        <dbReference type="Proteomes" id="UP001500929"/>
    </source>
</evidence>
<dbReference type="InterPro" id="IPR011037">
    <property type="entry name" value="Pyrv_Knase-like_insert_dom_sf"/>
</dbReference>
<feature type="domain" description="MOSC" evidence="1">
    <location>
        <begin position="28"/>
        <end position="162"/>
    </location>
</feature>
<evidence type="ECO:0000313" key="2">
    <source>
        <dbReference type="EMBL" id="GAA2224632.1"/>
    </source>
</evidence>
<evidence type="ECO:0000259" key="1">
    <source>
        <dbReference type="PROSITE" id="PS51340"/>
    </source>
</evidence>
<sequence>MTTPASAPAWRGTLSAVFVAEAAGVEMHALDEARMLEGIGIEGDRYATHRGHYSHLWHVDRQVTLIAQETIDALNAETGLGLEPVETRRNLVTAGAPLGDLVGTTFAVGEVLLHGGRLNVPCRYLERLIDKAVFEPLVGRSGLNCSIVRGGVIRPGDAIVPVHATAATDAPGATGAPGTVGDRS</sequence>
<accession>A0ABN3D941</accession>
<protein>
    <submittedName>
        <fullName evidence="2">MOSC domain-containing protein</fullName>
    </submittedName>
</protein>
<dbReference type="InterPro" id="IPR005302">
    <property type="entry name" value="MoCF_Sase_C"/>
</dbReference>
<gene>
    <name evidence="2" type="ORF">GCM10009851_05140</name>
</gene>
<dbReference type="PROSITE" id="PS51340">
    <property type="entry name" value="MOSC"/>
    <property type="match status" value="1"/>
</dbReference>
<dbReference type="RefSeq" id="WP_259477553.1">
    <property type="nucleotide sequence ID" value="NZ_BAAAQY010000001.1"/>
</dbReference>
<dbReference type="Gene3D" id="2.40.33.20">
    <property type="entry name" value="PK beta-barrel domain-like"/>
    <property type="match status" value="1"/>
</dbReference>